<dbReference type="RefSeq" id="WP_026398247.1">
    <property type="nucleotide sequence ID" value="NZ_AUBI01000010.1"/>
</dbReference>
<feature type="transmembrane region" description="Helical" evidence="8">
    <location>
        <begin position="303"/>
        <end position="322"/>
    </location>
</feature>
<feature type="transmembrane region" description="Helical" evidence="8">
    <location>
        <begin position="358"/>
        <end position="383"/>
    </location>
</feature>
<dbReference type="Gene3D" id="1.20.1250.20">
    <property type="entry name" value="MFS general substrate transporter like domains"/>
    <property type="match status" value="1"/>
</dbReference>
<evidence type="ECO:0000256" key="6">
    <source>
        <dbReference type="ARBA" id="ARBA00022989"/>
    </source>
</evidence>
<dbReference type="Gene3D" id="1.20.1720.10">
    <property type="entry name" value="Multidrug resistance protein D"/>
    <property type="match status" value="1"/>
</dbReference>
<dbReference type="AlphaFoldDB" id="A0A511XCF0"/>
<keyword evidence="6 8" id="KW-1133">Transmembrane helix</keyword>
<feature type="transmembrane region" description="Helical" evidence="8">
    <location>
        <begin position="201"/>
        <end position="220"/>
    </location>
</feature>
<dbReference type="CDD" id="cd17321">
    <property type="entry name" value="MFS_MMR_MDR_like"/>
    <property type="match status" value="1"/>
</dbReference>
<dbReference type="PANTHER" id="PTHR42718:SF9">
    <property type="entry name" value="MAJOR FACILITATOR SUPERFAMILY MULTIDRUG TRANSPORTER MFSC"/>
    <property type="match status" value="1"/>
</dbReference>
<dbReference type="PANTHER" id="PTHR42718">
    <property type="entry name" value="MAJOR FACILITATOR SUPERFAMILY MULTIDRUG TRANSPORTER MFSC"/>
    <property type="match status" value="1"/>
</dbReference>
<feature type="transmembrane region" description="Helical" evidence="8">
    <location>
        <begin position="142"/>
        <end position="164"/>
    </location>
</feature>
<dbReference type="InterPro" id="IPR036259">
    <property type="entry name" value="MFS_trans_sf"/>
</dbReference>
<gene>
    <name evidence="10" type="ORF">ANI02nite_24940</name>
</gene>
<evidence type="ECO:0000256" key="3">
    <source>
        <dbReference type="ARBA" id="ARBA00022448"/>
    </source>
</evidence>
<proteinExistence type="inferred from homology"/>
<evidence type="ECO:0000256" key="2">
    <source>
        <dbReference type="ARBA" id="ARBA00008537"/>
    </source>
</evidence>
<dbReference type="OrthoDB" id="9791756at2"/>
<feature type="transmembrane region" description="Helical" evidence="8">
    <location>
        <begin position="170"/>
        <end position="189"/>
    </location>
</feature>
<feature type="transmembrane region" description="Helical" evidence="8">
    <location>
        <begin position="440"/>
        <end position="458"/>
    </location>
</feature>
<feature type="transmembrane region" description="Helical" evidence="8">
    <location>
        <begin position="269"/>
        <end position="291"/>
    </location>
</feature>
<evidence type="ECO:0000256" key="5">
    <source>
        <dbReference type="ARBA" id="ARBA00022692"/>
    </source>
</evidence>
<feature type="transmembrane region" description="Helical" evidence="8">
    <location>
        <begin position="226"/>
        <end position="248"/>
    </location>
</feature>
<feature type="transmembrane region" description="Helical" evidence="8">
    <location>
        <begin position="404"/>
        <end position="420"/>
    </location>
</feature>
<dbReference type="EMBL" id="BJYF01000019">
    <property type="protein sequence ID" value="GEN60610.1"/>
    <property type="molecule type" value="Genomic_DNA"/>
</dbReference>
<keyword evidence="3" id="KW-0813">Transport</keyword>
<protein>
    <submittedName>
        <fullName evidence="10">MFS transporter</fullName>
    </submittedName>
</protein>
<dbReference type="SUPFAM" id="SSF103473">
    <property type="entry name" value="MFS general substrate transporter"/>
    <property type="match status" value="1"/>
</dbReference>
<feature type="transmembrane region" description="Helical" evidence="8">
    <location>
        <begin position="55"/>
        <end position="72"/>
    </location>
</feature>
<dbReference type="InterPro" id="IPR011701">
    <property type="entry name" value="MFS"/>
</dbReference>
<feature type="transmembrane region" description="Helical" evidence="8">
    <location>
        <begin position="79"/>
        <end position="105"/>
    </location>
</feature>
<keyword evidence="7 8" id="KW-0472">Membrane</keyword>
<name>A0A511XCF0_9PROT</name>
<evidence type="ECO:0000313" key="11">
    <source>
        <dbReference type="Proteomes" id="UP000321635"/>
    </source>
</evidence>
<dbReference type="STRING" id="1120919.GCA_000429165_02589"/>
<evidence type="ECO:0000256" key="8">
    <source>
        <dbReference type="SAM" id="Phobius"/>
    </source>
</evidence>
<dbReference type="GO" id="GO:0005886">
    <property type="term" value="C:plasma membrane"/>
    <property type="evidence" value="ECO:0007669"/>
    <property type="project" value="UniProtKB-SubCell"/>
</dbReference>
<feature type="domain" description="Major facilitator superfamily (MFS) profile" evidence="9">
    <location>
        <begin position="13"/>
        <end position="462"/>
    </location>
</feature>
<keyword evidence="11" id="KW-1185">Reference proteome</keyword>
<keyword evidence="5 8" id="KW-0812">Transmembrane</keyword>
<dbReference type="NCBIfam" id="TIGR00711">
    <property type="entry name" value="efflux_EmrB"/>
    <property type="match status" value="1"/>
</dbReference>
<organism evidence="10 11">
    <name type="scientific">Acetobacter nitrogenifigens DSM 23921 = NBRC 105050</name>
    <dbReference type="NCBI Taxonomy" id="1120919"/>
    <lineage>
        <taxon>Bacteria</taxon>
        <taxon>Pseudomonadati</taxon>
        <taxon>Pseudomonadota</taxon>
        <taxon>Alphaproteobacteria</taxon>
        <taxon>Acetobacterales</taxon>
        <taxon>Acetobacteraceae</taxon>
        <taxon>Acetobacter</taxon>
    </lineage>
</organism>
<evidence type="ECO:0000256" key="4">
    <source>
        <dbReference type="ARBA" id="ARBA00022475"/>
    </source>
</evidence>
<evidence type="ECO:0000259" key="9">
    <source>
        <dbReference type="PROSITE" id="PS50850"/>
    </source>
</evidence>
<sequence length="480" mass="49270">MNGAGKAVSRNLVLVACSLSLALVMMDVTIVNVVLPSVRRSLSASISELQWFVDAYSLVVAGGLMTAGSLADRIGRKRVFLTGIIMFGAGSALCGGAGSMSSLILARAMQGVGGAMLNPVALSIIANVFVEPKERARAIGVWGMTSGAALALGPMVGGFVSEFIGWRAVFWINLPIGLIALLMTIRFVPESRAPVSPPLDPFGQAAIAAAVVALSAALIQGPDVGWGSPLVLALSGFFLVSVVGFVVIETRQLRPMLDFRFFRSLPFSLATVAAVMCFAVFSALLFLNTIYLQDVRGLSPARAGIRLMPFALSVMICAPLAGRLIAARGSRAPFLLASLGLTSGAALLTELSADTPDWLLTIAYAVAGCGFGMCNAPITNAAVSGMPRSRAGVAAAVASTSRQIGAALGVAIAGTVRSGAHVDSGADPAAAFLAATHPVWWLSVGLGIAIGVCGFIATGKRARDSALRVASAFDAHDRPG</sequence>
<comment type="caution">
    <text evidence="10">The sequence shown here is derived from an EMBL/GenBank/DDBJ whole genome shotgun (WGS) entry which is preliminary data.</text>
</comment>
<accession>A0A511XCF0</accession>
<dbReference type="PROSITE" id="PS50850">
    <property type="entry name" value="MFS"/>
    <property type="match status" value="1"/>
</dbReference>
<dbReference type="Proteomes" id="UP000321635">
    <property type="component" value="Unassembled WGS sequence"/>
</dbReference>
<comment type="similarity">
    <text evidence="2">Belongs to the major facilitator superfamily. EmrB family.</text>
</comment>
<dbReference type="InterPro" id="IPR020846">
    <property type="entry name" value="MFS_dom"/>
</dbReference>
<feature type="transmembrane region" description="Helical" evidence="8">
    <location>
        <begin position="334"/>
        <end position="352"/>
    </location>
</feature>
<dbReference type="Pfam" id="PF07690">
    <property type="entry name" value="MFS_1"/>
    <property type="match status" value="1"/>
</dbReference>
<feature type="transmembrane region" description="Helical" evidence="8">
    <location>
        <begin position="111"/>
        <end position="130"/>
    </location>
</feature>
<dbReference type="InterPro" id="IPR004638">
    <property type="entry name" value="EmrB-like"/>
</dbReference>
<dbReference type="GO" id="GO:0022857">
    <property type="term" value="F:transmembrane transporter activity"/>
    <property type="evidence" value="ECO:0007669"/>
    <property type="project" value="InterPro"/>
</dbReference>
<feature type="transmembrane region" description="Helical" evidence="8">
    <location>
        <begin position="12"/>
        <end position="35"/>
    </location>
</feature>
<evidence type="ECO:0000313" key="10">
    <source>
        <dbReference type="EMBL" id="GEN60610.1"/>
    </source>
</evidence>
<evidence type="ECO:0000256" key="1">
    <source>
        <dbReference type="ARBA" id="ARBA00004651"/>
    </source>
</evidence>
<keyword evidence="4" id="KW-1003">Cell membrane</keyword>
<reference evidence="10 11" key="1">
    <citation type="submission" date="2019-07" db="EMBL/GenBank/DDBJ databases">
        <title>Whole genome shotgun sequence of Acetobacter nitrogenifigens NBRC 105050.</title>
        <authorList>
            <person name="Hosoyama A."/>
            <person name="Uohara A."/>
            <person name="Ohji S."/>
            <person name="Ichikawa N."/>
        </authorList>
    </citation>
    <scope>NUCLEOTIDE SEQUENCE [LARGE SCALE GENOMIC DNA]</scope>
    <source>
        <strain evidence="10 11">NBRC 105050</strain>
    </source>
</reference>
<evidence type="ECO:0000256" key="7">
    <source>
        <dbReference type="ARBA" id="ARBA00023136"/>
    </source>
</evidence>
<comment type="subcellular location">
    <subcellularLocation>
        <location evidence="1">Cell membrane</location>
        <topology evidence="1">Multi-pass membrane protein</topology>
    </subcellularLocation>
</comment>